<organism evidence="7">
    <name type="scientific">Schistocephalus solidus</name>
    <name type="common">Tapeworm</name>
    <dbReference type="NCBI Taxonomy" id="70667"/>
    <lineage>
        <taxon>Eukaryota</taxon>
        <taxon>Metazoa</taxon>
        <taxon>Spiralia</taxon>
        <taxon>Lophotrochozoa</taxon>
        <taxon>Platyhelminthes</taxon>
        <taxon>Cestoda</taxon>
        <taxon>Eucestoda</taxon>
        <taxon>Diphyllobothriidea</taxon>
        <taxon>Diphyllobothriidae</taxon>
        <taxon>Schistocephalus</taxon>
    </lineage>
</organism>
<comment type="pathway">
    <text evidence="1">Carbohydrate degradation; pentose phosphate pathway.</text>
</comment>
<feature type="signal peptide" evidence="4">
    <location>
        <begin position="1"/>
        <end position="22"/>
    </location>
</feature>
<evidence type="ECO:0000259" key="5">
    <source>
        <dbReference type="Pfam" id="PF01182"/>
    </source>
</evidence>
<proteinExistence type="predicted"/>
<dbReference type="Gene3D" id="3.30.360.10">
    <property type="entry name" value="Dihydrodipicolinate Reductase, domain 2"/>
    <property type="match status" value="1"/>
</dbReference>
<dbReference type="InterPro" id="IPR037171">
    <property type="entry name" value="NagB/RpiA_transferase-like"/>
</dbReference>
<keyword evidence="4" id="KW-0732">Signal</keyword>
<dbReference type="PANTHER" id="PTHR23429">
    <property type="entry name" value="GLUCOSE-6-PHOSPHATE 1-DEHYDROGENASE G6PD"/>
    <property type="match status" value="1"/>
</dbReference>
<evidence type="ECO:0000256" key="4">
    <source>
        <dbReference type="SAM" id="SignalP"/>
    </source>
</evidence>
<gene>
    <name evidence="7" type="ORF">TR165496</name>
</gene>
<dbReference type="PANTHER" id="PTHR23429:SF7">
    <property type="entry name" value="GDH_6PGL ENDOPLASMIC BIFUNCTIONAL PROTEIN"/>
    <property type="match status" value="1"/>
</dbReference>
<dbReference type="Gene3D" id="3.40.50.1360">
    <property type="match status" value="1"/>
</dbReference>
<dbReference type="Pfam" id="PF02781">
    <property type="entry name" value="G6PD_C"/>
    <property type="match status" value="1"/>
</dbReference>
<evidence type="ECO:0000256" key="2">
    <source>
        <dbReference type="ARBA" id="ARBA00022857"/>
    </source>
</evidence>
<dbReference type="SUPFAM" id="SSF100950">
    <property type="entry name" value="NagB/RpiA/CoA transferase-like"/>
    <property type="match status" value="1"/>
</dbReference>
<accession>A0A0V0J935</accession>
<dbReference type="SUPFAM" id="SSF55347">
    <property type="entry name" value="Glyceraldehyde-3-phosphate dehydrogenase-like, C-terminal domain"/>
    <property type="match status" value="1"/>
</dbReference>
<dbReference type="PRINTS" id="PR00079">
    <property type="entry name" value="G6PDHDRGNASE"/>
</dbReference>
<protein>
    <submittedName>
        <fullName evidence="7">Uncharacterized protein</fullName>
    </submittedName>
</protein>
<evidence type="ECO:0000259" key="6">
    <source>
        <dbReference type="Pfam" id="PF02781"/>
    </source>
</evidence>
<dbReference type="InterPro" id="IPR006148">
    <property type="entry name" value="Glc/Gal-6P_isomerase"/>
</dbReference>
<dbReference type="EMBL" id="GEEE01001088">
    <property type="protein sequence ID" value="JAP62137.1"/>
    <property type="molecule type" value="Transcribed_RNA"/>
</dbReference>
<keyword evidence="3" id="KW-0119">Carbohydrate metabolism</keyword>
<feature type="domain" description="Glucosamine/galactosamine-6-phosphate isomerase" evidence="5">
    <location>
        <begin position="659"/>
        <end position="851"/>
    </location>
</feature>
<feature type="chain" id="PRO_5006866779" evidence="4">
    <location>
        <begin position="23"/>
        <end position="902"/>
    </location>
</feature>
<evidence type="ECO:0000256" key="3">
    <source>
        <dbReference type="ARBA" id="ARBA00023277"/>
    </source>
</evidence>
<dbReference type="InterPro" id="IPR022675">
    <property type="entry name" value="G6P_DH_C"/>
</dbReference>
<feature type="domain" description="Glucose-6-phosphate dehydrogenase C-terminal" evidence="6">
    <location>
        <begin position="256"/>
        <end position="430"/>
    </location>
</feature>
<reference evidence="7" key="1">
    <citation type="submission" date="2016-01" db="EMBL/GenBank/DDBJ databases">
        <title>Reference transcriptome for the parasite Schistocephalus solidus: insights into the molecular evolution of parasitism.</title>
        <authorList>
            <person name="Hebert F.O."/>
            <person name="Grambauer S."/>
            <person name="Barber I."/>
            <person name="Landry C.R."/>
            <person name="Aubin-Horth N."/>
        </authorList>
    </citation>
    <scope>NUCLEOTIDE SEQUENCE</scope>
</reference>
<evidence type="ECO:0000256" key="1">
    <source>
        <dbReference type="ARBA" id="ARBA00004959"/>
    </source>
</evidence>
<dbReference type="InterPro" id="IPR001282">
    <property type="entry name" value="G6P_DH"/>
</dbReference>
<dbReference type="AlphaFoldDB" id="A0A0V0J935"/>
<dbReference type="GO" id="GO:0006006">
    <property type="term" value="P:glucose metabolic process"/>
    <property type="evidence" value="ECO:0007669"/>
    <property type="project" value="InterPro"/>
</dbReference>
<dbReference type="GO" id="GO:0009051">
    <property type="term" value="P:pentose-phosphate shunt, oxidative branch"/>
    <property type="evidence" value="ECO:0007669"/>
    <property type="project" value="TreeGrafter"/>
</dbReference>
<sequence length="902" mass="102665">MAVQNLILYSFILICLPSSIENRPFTSFGLPRFDKKIENFCAECMSMVKMENSTVSVSEFYELCLQKKSFVLRKCSKVFSIDVIMPPNFFILYDPEEESSDLIKKSLQKIRQTGLDFKLFFLESTVLRDNDNQTLQGRFSNAEAFILPNLGERIFISNDKSWSEICDMESLTNSRNLLYLGVSSQRLLYFTDLLNRYCGNLIQEQRFSVAIDTWSAFDSTTALETMGKVRDIFGPGQVLYVDKMLANPVVQAIIPFREFNTAITELWNAWHIQRIEIVIEDRNGPSPNLLLKDQPGVVRELLATSATSILAHLLVDIKNTETDELLPLTHEDLILWTLDCLIPYTHIYKEWDETQASFFASNILLAEYSDLAYELLRNQTSVVSTPTFTAALLTCTVDHWKGMPILLVAGKKMAADSAYVRVVFREQYPMLHPSRQYYAPPRKPDAHCLPKPRTEEIVFLLERNEACQLEPGIYCTSGLPCHLNGTFLEETFTKARQSPVQNGVTPVVFTNVLQLTDTTTTTTEHLLMHLIDDYLSPIPDEADALLSPNVRVRRDWSKEALVSDPLTTISHKYLSLVSRIWSPLLLTRNLHRIYAIDRAVDQLGFHYPTGDLLPTPKPQHFRGSDLIPKPPIPFLLPLVWTRAPFVLGIHPREDWRTIIERLADDIYYDCLEVNLVEGHSCNIALTGGRSVFGIELALRNKLKANSAQRPHITLWSASEYFNEGNILNLSKPWSLTDLDLYADRTYRLEDVGSLNLTRAEVCRRYSQRLQAELGGHPINWILLGMGPDGEIAGHGNHSDSSNNLMDPVQCSEKMPPANQPGMTFSWATIVQARNRVIFVVDQAVAHSWKKVAFFRRVVQPSMAYPEDKRLSLVEWLERPVSSPAILHLLDAPVDGPRILFYK</sequence>
<keyword evidence="2" id="KW-0521">NADP</keyword>
<evidence type="ECO:0000313" key="7">
    <source>
        <dbReference type="EMBL" id="JAP62137.1"/>
    </source>
</evidence>
<dbReference type="GO" id="GO:0005783">
    <property type="term" value="C:endoplasmic reticulum"/>
    <property type="evidence" value="ECO:0007669"/>
    <property type="project" value="TreeGrafter"/>
</dbReference>
<dbReference type="Pfam" id="PF01182">
    <property type="entry name" value="Glucosamine_iso"/>
    <property type="match status" value="1"/>
</dbReference>
<name>A0A0V0J935_SCHSO</name>
<dbReference type="GO" id="GO:0004345">
    <property type="term" value="F:glucose-6-phosphate dehydrogenase activity"/>
    <property type="evidence" value="ECO:0007669"/>
    <property type="project" value="InterPro"/>
</dbReference>
<dbReference type="GO" id="GO:0050661">
    <property type="term" value="F:NADP binding"/>
    <property type="evidence" value="ECO:0007669"/>
    <property type="project" value="InterPro"/>
</dbReference>